<dbReference type="InterPro" id="IPR058625">
    <property type="entry name" value="MdtA-like_BSH"/>
</dbReference>
<dbReference type="STRING" id="1336235.GCA_000518785_02984"/>
<dbReference type="OrthoDB" id="7914255at2"/>
<feature type="signal peptide" evidence="3">
    <location>
        <begin position="1"/>
        <end position="23"/>
    </location>
</feature>
<keyword evidence="3" id="KW-0732">Signal</keyword>
<evidence type="ECO:0000313" key="6">
    <source>
        <dbReference type="Proteomes" id="UP000254764"/>
    </source>
</evidence>
<dbReference type="Gene3D" id="1.10.287.470">
    <property type="entry name" value="Helix hairpin bin"/>
    <property type="match status" value="1"/>
</dbReference>
<dbReference type="NCBIfam" id="TIGR01730">
    <property type="entry name" value="RND_mfp"/>
    <property type="match status" value="1"/>
</dbReference>
<evidence type="ECO:0000256" key="3">
    <source>
        <dbReference type="SAM" id="SignalP"/>
    </source>
</evidence>
<keyword evidence="6" id="KW-1185">Reference proteome</keyword>
<accession>A0A376AJ84</accession>
<dbReference type="RefSeq" id="WP_115670427.1">
    <property type="nucleotide sequence ID" value="NZ_UEYP01000005.1"/>
</dbReference>
<dbReference type="Proteomes" id="UP000254764">
    <property type="component" value="Unassembled WGS sequence"/>
</dbReference>
<name>A0A376AJ84_9HYPH</name>
<gene>
    <name evidence="5" type="ORF">RHIZ70_3596</name>
</gene>
<comment type="similarity">
    <text evidence="1">Belongs to the membrane fusion protein (MFP) (TC 8.A.1) family.</text>
</comment>
<dbReference type="Gene3D" id="2.40.420.20">
    <property type="match status" value="1"/>
</dbReference>
<dbReference type="PANTHER" id="PTHR30469">
    <property type="entry name" value="MULTIDRUG RESISTANCE PROTEIN MDTA"/>
    <property type="match status" value="1"/>
</dbReference>
<dbReference type="Gene3D" id="2.40.50.100">
    <property type="match status" value="1"/>
</dbReference>
<dbReference type="GO" id="GO:0015562">
    <property type="term" value="F:efflux transmembrane transporter activity"/>
    <property type="evidence" value="ECO:0007669"/>
    <property type="project" value="TreeGrafter"/>
</dbReference>
<evidence type="ECO:0000313" key="5">
    <source>
        <dbReference type="EMBL" id="SSC67888.1"/>
    </source>
</evidence>
<evidence type="ECO:0000256" key="1">
    <source>
        <dbReference type="ARBA" id="ARBA00009477"/>
    </source>
</evidence>
<keyword evidence="2" id="KW-0175">Coiled coil</keyword>
<dbReference type="AlphaFoldDB" id="A0A376AJ84"/>
<dbReference type="EMBL" id="UEYP01000005">
    <property type="protein sequence ID" value="SSC67888.1"/>
    <property type="molecule type" value="Genomic_DNA"/>
</dbReference>
<proteinExistence type="inferred from homology"/>
<sequence length="333" mass="35173">MKAKALACSAILGLSLLATASFAAETIRLDAVKIPEWKAVYGRVEARDSVSARARIGGTVVDLKVTEGDDVKAGDVIAVVKDDKIDFQIAAIEAQLLGLRASLENAQSELTRGEELIKRGVTTAQRLDALRTQVDVVRNQIAAAEAQRSVVVEQGKEGAVLAPADGKVLTVPVTKDAVIMAGEPVATIGGGGFFLRLAIPERHADLLRQDASIEIDSGNGNGNGNGHQSTGRLAKIYPEIDNGRVIADVEVEDLPTAFVNKRLLVRVPVGERDALLLPVDALTNRFGVDYVTVKSGEGTAERAVVTAKPILYDGKNMTEILTGLAAGEEVLLP</sequence>
<reference evidence="6" key="1">
    <citation type="submission" date="2018-07" db="EMBL/GenBank/DDBJ databases">
        <authorList>
            <person name="Peiro R."/>
            <person name="Begona"/>
            <person name="Cbmso G."/>
            <person name="Lopez M."/>
            <person name="Gonzalez S."/>
        </authorList>
    </citation>
    <scope>NUCLEOTIDE SEQUENCE [LARGE SCALE GENOMIC DNA]</scope>
</reference>
<feature type="coiled-coil region" evidence="2">
    <location>
        <begin position="89"/>
        <end position="147"/>
    </location>
</feature>
<evidence type="ECO:0000259" key="4">
    <source>
        <dbReference type="Pfam" id="PF25917"/>
    </source>
</evidence>
<protein>
    <recommendedName>
        <fullName evidence="4">Multidrug resistance protein MdtA-like barrel-sandwich hybrid domain-containing protein</fullName>
    </recommendedName>
</protein>
<evidence type="ECO:0000256" key="2">
    <source>
        <dbReference type="SAM" id="Coils"/>
    </source>
</evidence>
<dbReference type="InterPro" id="IPR006143">
    <property type="entry name" value="RND_pump_MFP"/>
</dbReference>
<dbReference type="Pfam" id="PF25917">
    <property type="entry name" value="BSH_RND"/>
    <property type="match status" value="1"/>
</dbReference>
<feature type="domain" description="Multidrug resistance protein MdtA-like barrel-sandwich hybrid" evidence="4">
    <location>
        <begin position="50"/>
        <end position="186"/>
    </location>
</feature>
<feature type="chain" id="PRO_5016986700" description="Multidrug resistance protein MdtA-like barrel-sandwich hybrid domain-containing protein" evidence="3">
    <location>
        <begin position="24"/>
        <end position="333"/>
    </location>
</feature>
<organism evidence="5 6">
    <name type="scientific">Ciceribacter selenitireducens ATCC BAA-1503</name>
    <dbReference type="NCBI Taxonomy" id="1336235"/>
    <lineage>
        <taxon>Bacteria</taxon>
        <taxon>Pseudomonadati</taxon>
        <taxon>Pseudomonadota</taxon>
        <taxon>Alphaproteobacteria</taxon>
        <taxon>Hyphomicrobiales</taxon>
        <taxon>Rhizobiaceae</taxon>
        <taxon>Ciceribacter</taxon>
    </lineage>
</organism>
<dbReference type="PANTHER" id="PTHR30469:SF15">
    <property type="entry name" value="HLYD FAMILY OF SECRETION PROTEINS"/>
    <property type="match status" value="1"/>
</dbReference>
<dbReference type="SUPFAM" id="SSF111369">
    <property type="entry name" value="HlyD-like secretion proteins"/>
    <property type="match status" value="1"/>
</dbReference>
<dbReference type="GO" id="GO:1990281">
    <property type="term" value="C:efflux pump complex"/>
    <property type="evidence" value="ECO:0007669"/>
    <property type="project" value="TreeGrafter"/>
</dbReference>